<reference evidence="1 2" key="1">
    <citation type="submission" date="2019-01" db="EMBL/GenBank/DDBJ databases">
        <title>Bacillus sp. M5HDSG1-1, whole genome shotgun sequence.</title>
        <authorList>
            <person name="Tuo L."/>
        </authorList>
    </citation>
    <scope>NUCLEOTIDE SEQUENCE [LARGE SCALE GENOMIC DNA]</scope>
    <source>
        <strain evidence="1 2">M5HDSG1-1</strain>
    </source>
</reference>
<dbReference type="Pfam" id="PF10899">
    <property type="entry name" value="AbiGi"/>
    <property type="match status" value="1"/>
</dbReference>
<sequence length="286" mass="33923">MTILDKEKIQVINLQNNPSLNSEQIYIPSKQSANVLFRFMNKLEFLEDIILKKAIIPRYYEEKLDYLQLDSLEKIAIPMSCFCDIHLNKLAPHMENYGLYGIGLSKEWGIKRGIQPIHYVNQHSNLLSDFKEVINKTLSAQTEEERSTYTVYNNLILHQLFYMKPIEGEMRYSVQNKSKYEKRNFHDEKEWRFIPNINGIDTDLPLVISQDHLNPKSYNTYSDGLRHKPELWLDFEYDAIKYIIVNDQADRSELISYIVHNCKISEIEKYTLISKILVFNELKEDW</sequence>
<gene>
    <name evidence="1" type="ORF">EM808_19480</name>
</gene>
<dbReference type="EMBL" id="RZTZ01000009">
    <property type="protein sequence ID" value="RVT59478.1"/>
    <property type="molecule type" value="Genomic_DNA"/>
</dbReference>
<protein>
    <recommendedName>
        <fullName evidence="3">Abortive phage resistance protein AbiGi, antitoxin</fullName>
    </recommendedName>
</protein>
<evidence type="ECO:0000313" key="2">
    <source>
        <dbReference type="Proteomes" id="UP000288024"/>
    </source>
</evidence>
<dbReference type="InterPro" id="IPR021223">
    <property type="entry name" value="AbiGi"/>
</dbReference>
<dbReference type="GeneID" id="87619145"/>
<dbReference type="AlphaFoldDB" id="A0A3S2X6X6"/>
<dbReference type="RefSeq" id="WP_127739874.1">
    <property type="nucleotide sequence ID" value="NZ_JARMUX010000034.1"/>
</dbReference>
<keyword evidence="2" id="KW-1185">Reference proteome</keyword>
<evidence type="ECO:0008006" key="3">
    <source>
        <dbReference type="Google" id="ProtNLM"/>
    </source>
</evidence>
<accession>A0A3S2X6X6</accession>
<comment type="caution">
    <text evidence="1">The sequence shown here is derived from an EMBL/GenBank/DDBJ whole genome shotgun (WGS) entry which is preliminary data.</text>
</comment>
<dbReference type="Proteomes" id="UP000288024">
    <property type="component" value="Unassembled WGS sequence"/>
</dbReference>
<organism evidence="1 2">
    <name type="scientific">Niallia taxi</name>
    <dbReference type="NCBI Taxonomy" id="2499688"/>
    <lineage>
        <taxon>Bacteria</taxon>
        <taxon>Bacillati</taxon>
        <taxon>Bacillota</taxon>
        <taxon>Bacilli</taxon>
        <taxon>Bacillales</taxon>
        <taxon>Bacillaceae</taxon>
        <taxon>Niallia</taxon>
    </lineage>
</organism>
<evidence type="ECO:0000313" key="1">
    <source>
        <dbReference type="EMBL" id="RVT59478.1"/>
    </source>
</evidence>
<proteinExistence type="predicted"/>
<name>A0A3S2X6X6_9BACI</name>